<dbReference type="OrthoDB" id="4573177at2759"/>
<accession>A0A1R3RKF9</accession>
<dbReference type="EMBL" id="KV907501">
    <property type="protein sequence ID" value="OOF94974.1"/>
    <property type="molecule type" value="Genomic_DNA"/>
</dbReference>
<evidence type="ECO:0000313" key="1">
    <source>
        <dbReference type="EMBL" id="OOF94974.1"/>
    </source>
</evidence>
<dbReference type="STRING" id="602072.A0A1R3RKF9"/>
<gene>
    <name evidence="1" type="ORF">ASPCADRAFT_131543</name>
</gene>
<sequence length="257" mass="28780">MSNMVPDYEVRLLLNPSVVLNSGPELKDTVRLAFPVPLTTRTMSVQFLDTHGLELHKAGWSARIRKVEQKPGLELTYKKRYTIENGDIDAALTMAEQDGFDAGTSKFKAQVEWGHEKKTLSISRQKTVATPQSLMSGMDLPGEVDSRNLLIAEAPGKFDNSKFDQWGTSTLAVSRIFGPVSVKRYSGSWNGNPLHVEVWSIRKSVGTELEYIVEASFKTESRQIAAQEQGNLIGFLQREGWFLPGDALKTQLIMERY</sequence>
<keyword evidence="2" id="KW-1185">Reference proteome</keyword>
<name>A0A1R3RKF9_ASPC5</name>
<proteinExistence type="predicted"/>
<dbReference type="AlphaFoldDB" id="A0A1R3RKF9"/>
<organism evidence="1 2">
    <name type="scientific">Aspergillus carbonarius (strain ITEM 5010)</name>
    <dbReference type="NCBI Taxonomy" id="602072"/>
    <lineage>
        <taxon>Eukaryota</taxon>
        <taxon>Fungi</taxon>
        <taxon>Dikarya</taxon>
        <taxon>Ascomycota</taxon>
        <taxon>Pezizomycotina</taxon>
        <taxon>Eurotiomycetes</taxon>
        <taxon>Eurotiomycetidae</taxon>
        <taxon>Eurotiales</taxon>
        <taxon>Aspergillaceae</taxon>
        <taxon>Aspergillus</taxon>
        <taxon>Aspergillus subgen. Circumdati</taxon>
    </lineage>
</organism>
<reference evidence="2" key="1">
    <citation type="journal article" date="2017" name="Genome Biol.">
        <title>Comparative genomics reveals high biological diversity and specific adaptations in the industrially and medically important fungal genus Aspergillus.</title>
        <authorList>
            <person name="de Vries R.P."/>
            <person name="Riley R."/>
            <person name="Wiebenga A."/>
            <person name="Aguilar-Osorio G."/>
            <person name="Amillis S."/>
            <person name="Uchima C.A."/>
            <person name="Anderluh G."/>
            <person name="Asadollahi M."/>
            <person name="Askin M."/>
            <person name="Barry K."/>
            <person name="Battaglia E."/>
            <person name="Bayram O."/>
            <person name="Benocci T."/>
            <person name="Braus-Stromeyer S.A."/>
            <person name="Caldana C."/>
            <person name="Canovas D."/>
            <person name="Cerqueira G.C."/>
            <person name="Chen F."/>
            <person name="Chen W."/>
            <person name="Choi C."/>
            <person name="Clum A."/>
            <person name="Dos Santos R.A."/>
            <person name="Damasio A.R."/>
            <person name="Diallinas G."/>
            <person name="Emri T."/>
            <person name="Fekete E."/>
            <person name="Flipphi M."/>
            <person name="Freyberg S."/>
            <person name="Gallo A."/>
            <person name="Gournas C."/>
            <person name="Habgood R."/>
            <person name="Hainaut M."/>
            <person name="Harispe M.L."/>
            <person name="Henrissat B."/>
            <person name="Hilden K.S."/>
            <person name="Hope R."/>
            <person name="Hossain A."/>
            <person name="Karabika E."/>
            <person name="Karaffa L."/>
            <person name="Karanyi Z."/>
            <person name="Krasevec N."/>
            <person name="Kuo A."/>
            <person name="Kusch H."/>
            <person name="LaButti K."/>
            <person name="Lagendijk E.L."/>
            <person name="Lapidus A."/>
            <person name="Levasseur A."/>
            <person name="Lindquist E."/>
            <person name="Lipzen A."/>
            <person name="Logrieco A.F."/>
            <person name="MacCabe A."/>
            <person name="Maekelae M.R."/>
            <person name="Malavazi I."/>
            <person name="Melin P."/>
            <person name="Meyer V."/>
            <person name="Mielnichuk N."/>
            <person name="Miskei M."/>
            <person name="Molnar A.P."/>
            <person name="Mule G."/>
            <person name="Ngan C.Y."/>
            <person name="Orejas M."/>
            <person name="Orosz E."/>
            <person name="Ouedraogo J.P."/>
            <person name="Overkamp K.M."/>
            <person name="Park H.-S."/>
            <person name="Perrone G."/>
            <person name="Piumi F."/>
            <person name="Punt P.J."/>
            <person name="Ram A.F."/>
            <person name="Ramon A."/>
            <person name="Rauscher S."/>
            <person name="Record E."/>
            <person name="Riano-Pachon D.M."/>
            <person name="Robert V."/>
            <person name="Roehrig J."/>
            <person name="Ruller R."/>
            <person name="Salamov A."/>
            <person name="Salih N.S."/>
            <person name="Samson R.A."/>
            <person name="Sandor E."/>
            <person name="Sanguinetti M."/>
            <person name="Schuetze T."/>
            <person name="Sepcic K."/>
            <person name="Shelest E."/>
            <person name="Sherlock G."/>
            <person name="Sophianopoulou V."/>
            <person name="Squina F.M."/>
            <person name="Sun H."/>
            <person name="Susca A."/>
            <person name="Todd R.B."/>
            <person name="Tsang A."/>
            <person name="Unkles S.E."/>
            <person name="van de Wiele N."/>
            <person name="van Rossen-Uffink D."/>
            <person name="Oliveira J.V."/>
            <person name="Vesth T.C."/>
            <person name="Visser J."/>
            <person name="Yu J.-H."/>
            <person name="Zhou M."/>
            <person name="Andersen M.R."/>
            <person name="Archer D.B."/>
            <person name="Baker S.E."/>
            <person name="Benoit I."/>
            <person name="Brakhage A.A."/>
            <person name="Braus G.H."/>
            <person name="Fischer R."/>
            <person name="Frisvad J.C."/>
            <person name="Goldman G.H."/>
            <person name="Houbraken J."/>
            <person name="Oakley B."/>
            <person name="Pocsi I."/>
            <person name="Scazzocchio C."/>
            <person name="Seiboth B."/>
            <person name="vanKuyk P.A."/>
            <person name="Wortman J."/>
            <person name="Dyer P.S."/>
            <person name="Grigoriev I.V."/>
        </authorList>
    </citation>
    <scope>NUCLEOTIDE SEQUENCE [LARGE SCALE GENOMIC DNA]</scope>
    <source>
        <strain evidence="2">ITEM 5010</strain>
    </source>
</reference>
<protein>
    <recommendedName>
        <fullName evidence="3">CYTH domain-containing protein</fullName>
    </recommendedName>
</protein>
<dbReference type="Proteomes" id="UP000188318">
    <property type="component" value="Unassembled WGS sequence"/>
</dbReference>
<evidence type="ECO:0008006" key="3">
    <source>
        <dbReference type="Google" id="ProtNLM"/>
    </source>
</evidence>
<evidence type="ECO:0000313" key="2">
    <source>
        <dbReference type="Proteomes" id="UP000188318"/>
    </source>
</evidence>
<dbReference type="OMA" id="YEAEIDW"/>
<dbReference type="VEuPathDB" id="FungiDB:ASPCADRAFT_131543"/>